<comment type="caution">
    <text evidence="8">The sequence shown here is derived from an EMBL/GenBank/DDBJ whole genome shotgun (WGS) entry which is preliminary data.</text>
</comment>
<dbReference type="GO" id="GO:0043041">
    <property type="term" value="P:amino acid activation for nonribosomal peptide biosynthetic process"/>
    <property type="evidence" value="ECO:0007669"/>
    <property type="project" value="TreeGrafter"/>
</dbReference>
<evidence type="ECO:0000259" key="3">
    <source>
        <dbReference type="Pfam" id="PF00501"/>
    </source>
</evidence>
<dbReference type="InterPro" id="IPR020845">
    <property type="entry name" value="AMP-binding_CS"/>
</dbReference>
<evidence type="ECO:0000259" key="6">
    <source>
        <dbReference type="Pfam" id="PF00975"/>
    </source>
</evidence>
<keyword evidence="2" id="KW-1133">Transmembrane helix</keyword>
<name>A0A8J3Q408_9ACTN</name>
<reference evidence="8" key="1">
    <citation type="submission" date="2021-01" db="EMBL/GenBank/DDBJ databases">
        <title>Whole genome shotgun sequence of Rhizocola hellebori NBRC 109834.</title>
        <authorList>
            <person name="Komaki H."/>
            <person name="Tamura T."/>
        </authorList>
    </citation>
    <scope>NUCLEOTIDE SEQUENCE</scope>
    <source>
        <strain evidence="8">NBRC 109834</strain>
    </source>
</reference>
<dbReference type="InterPro" id="IPR036736">
    <property type="entry name" value="ACP-like_sf"/>
</dbReference>
<feature type="domain" description="Carrier" evidence="4">
    <location>
        <begin position="971"/>
        <end position="1029"/>
    </location>
</feature>
<feature type="transmembrane region" description="Helical" evidence="2">
    <location>
        <begin position="1576"/>
        <end position="1595"/>
    </location>
</feature>
<dbReference type="RefSeq" id="WP_203906880.1">
    <property type="nucleotide sequence ID" value="NZ_BONY01000005.1"/>
</dbReference>
<dbReference type="SUPFAM" id="SSF52777">
    <property type="entry name" value="CoA-dependent acyltransferases"/>
    <property type="match status" value="2"/>
</dbReference>
<dbReference type="InterPro" id="IPR036259">
    <property type="entry name" value="MFS_trans_sf"/>
</dbReference>
<evidence type="ECO:0000256" key="1">
    <source>
        <dbReference type="ARBA" id="ARBA00001957"/>
    </source>
</evidence>
<dbReference type="NCBIfam" id="TIGR01733">
    <property type="entry name" value="AA-adenyl-dom"/>
    <property type="match status" value="1"/>
</dbReference>
<evidence type="ECO:0000313" key="9">
    <source>
        <dbReference type="Proteomes" id="UP000612899"/>
    </source>
</evidence>
<feature type="domain" description="AMP-dependent synthetase/ligase" evidence="3">
    <location>
        <begin position="473"/>
        <end position="813"/>
    </location>
</feature>
<organism evidence="8 9">
    <name type="scientific">Rhizocola hellebori</name>
    <dbReference type="NCBI Taxonomy" id="1392758"/>
    <lineage>
        <taxon>Bacteria</taxon>
        <taxon>Bacillati</taxon>
        <taxon>Actinomycetota</taxon>
        <taxon>Actinomycetes</taxon>
        <taxon>Micromonosporales</taxon>
        <taxon>Micromonosporaceae</taxon>
        <taxon>Rhizocola</taxon>
    </lineage>
</organism>
<protein>
    <recommendedName>
        <fullName evidence="10">Amino acid adenylation domain-containing protein</fullName>
    </recommendedName>
</protein>
<dbReference type="InterPro" id="IPR009081">
    <property type="entry name" value="PP-bd_ACP"/>
</dbReference>
<dbReference type="GO" id="GO:0009239">
    <property type="term" value="P:enterobactin biosynthetic process"/>
    <property type="evidence" value="ECO:0007669"/>
    <property type="project" value="TreeGrafter"/>
</dbReference>
<dbReference type="CDD" id="cd06173">
    <property type="entry name" value="MFS_MefA_like"/>
    <property type="match status" value="1"/>
</dbReference>
<accession>A0A8J3Q408</accession>
<keyword evidence="2" id="KW-0472">Membrane</keyword>
<dbReference type="Gene3D" id="1.10.1200.10">
    <property type="entry name" value="ACP-like"/>
    <property type="match status" value="1"/>
</dbReference>
<feature type="transmembrane region" description="Helical" evidence="2">
    <location>
        <begin position="1371"/>
        <end position="1391"/>
    </location>
</feature>
<dbReference type="Gene3D" id="3.30.559.10">
    <property type="entry name" value="Chloramphenicol acetyltransferase-like domain"/>
    <property type="match status" value="1"/>
</dbReference>
<evidence type="ECO:0000259" key="7">
    <source>
        <dbReference type="Pfam" id="PF13193"/>
    </source>
</evidence>
<feature type="transmembrane region" description="Helical" evidence="2">
    <location>
        <begin position="1305"/>
        <end position="1332"/>
    </location>
</feature>
<dbReference type="PANTHER" id="PTHR45527">
    <property type="entry name" value="NONRIBOSOMAL PEPTIDE SYNTHETASE"/>
    <property type="match status" value="1"/>
</dbReference>
<dbReference type="Gene3D" id="3.40.50.1820">
    <property type="entry name" value="alpha/beta hydrolase"/>
    <property type="match status" value="1"/>
</dbReference>
<feature type="transmembrane region" description="Helical" evidence="2">
    <location>
        <begin position="1516"/>
        <end position="1542"/>
    </location>
</feature>
<dbReference type="InterPro" id="IPR045851">
    <property type="entry name" value="AMP-bd_C_sf"/>
</dbReference>
<feature type="domain" description="Thioesterase" evidence="6">
    <location>
        <begin position="1051"/>
        <end position="1200"/>
    </location>
</feature>
<dbReference type="Pfam" id="PF00501">
    <property type="entry name" value="AMP-binding"/>
    <property type="match status" value="1"/>
</dbReference>
<dbReference type="Pfam" id="PF13193">
    <property type="entry name" value="AMP-binding_C"/>
    <property type="match status" value="1"/>
</dbReference>
<feature type="transmembrane region" description="Helical" evidence="2">
    <location>
        <begin position="1687"/>
        <end position="1707"/>
    </location>
</feature>
<dbReference type="InterPro" id="IPR001242">
    <property type="entry name" value="Condensation_dom"/>
</dbReference>
<dbReference type="InterPro" id="IPR010071">
    <property type="entry name" value="AA_adenyl_dom"/>
</dbReference>
<dbReference type="Gene3D" id="3.40.50.12780">
    <property type="entry name" value="N-terminal domain of ligase-like"/>
    <property type="match status" value="1"/>
</dbReference>
<dbReference type="InterPro" id="IPR001031">
    <property type="entry name" value="Thioesterase"/>
</dbReference>
<evidence type="ECO:0000256" key="2">
    <source>
        <dbReference type="SAM" id="Phobius"/>
    </source>
</evidence>
<evidence type="ECO:0000313" key="8">
    <source>
        <dbReference type="EMBL" id="GIH02947.1"/>
    </source>
</evidence>
<sequence length="1755" mass="185165">MTLLDREARVKALLTSRLAKAGEAIPGRPDPACPARLSAAQRAMWLSWQIDPGSPAYNVPVGLRLSGELAVPALGAAVHDVVARHEVLRSVITGEGTLAVLAGAPVSLIIDPAEPVAQVAWQPFDLASQPPMRAHLWRTGVAEHLLLFTFHHIAMDAWSIGLFLDELATAYTSRAGGAVAQLAPAPQYADYVAWRGPSRAEPDLLWWRERLAGLPTAVDLPGDRVRDKAAGWSAVQVPLEFPADLTGRVRDYASANGSTTFMVLLGAAQALLGKLSGSTDIAIGVPEAGRHHAGTEKMLGSFVNTLVVRAEVPPEATVGELFERTRQGALDAFAHGGAHFAEVLEAVAPERIPGVTPLFQVLFNVHDSVAVPRFPGLRAALEEPETPVAKFDLSFNVADHGAEGLRGVLVAREALFGPATARQIARWYRNVLDGMLARPGVPLADIALAPVSGPLLSGPRRAVATEPLHVLVERQADLVPQRVAVVAADGQLTYAELDRAANRLAHRLGAAGLGPGDTIGVLAERRTSLIVALLGVLKAGCAYVPLDPAYPSERIAAMLSVASAAALVTEAAELFGACPVVQIDGPGPEHRPEVAVSGADLVYVIFTSGSTGAPKGVQVEHGQLVGYLHHALERLGEPAAGGRSFALVSTIAADLGLTNVFGALLTGGTLHLIDREVAADPVALTRYVEQNPIDVLKCVPSHLQMLAAHGNLAALLPRRLLIVAGEPCPWDLVARVRAVRPELAIQNSYGPTETTVAVFMYEVADGDADAGSLPLGTPLPNVDCYVVDGAGRPLPAGVPGELWLGGPSVARGYAGRDDLTAARFVPDPVHGNVRCYRTGDRVSIGRDGSVRFLGRGDDQVKVRGFRVELQEVVAALRACPGVADAAVLPAGVAHQRRLVAWVSPESVDTAAVRAALRRRLPDYMVPSSLIAMPNLPMNPNGKLDRAALQASQTEAEQGRGGPPSTPGELLVAQVWQRLLGVTDIGADDDFFALGGDSFQAVRAVREIDPGLRVVDLFTSPTVRELAAMLDGSGSGGHLLHRLGGSRDAELTVVCIPYGGGSAAAYRPLAQALGDRVCTLAAELPGHDPARPDEALLPLENLVSLLADEIVSAKPGPLIVYGHCVGTATAVALAAELESREVTLDCVVLGGAFPAARLPGRVSALVSRILPTDRRISDRTYRDILRLLGGMEDLDDAEANQMMHSLRHDARQAEAWFTARLADGQGRLRAPILCVVGERDRGTELYRERFLEWGAFSDRLQLATIARAGHYFVKHQADQLAAIIERRGPFHTVAQDAAAVQRGLRAFYTVAFGQTISLIGSAIGSFALGVWAYQRQGAMFDYALVTMLALLPTIALLPLGGAVADRFDRRRIMIACDGVSALAMLALSIALALDRLDLWLVALIAGLGSAVTAFHRPAYLAAVGQLVPKPFLTQANALAQLGTGVGLFLAPMAGGVLVVSFGLPFVIGLDVASFSIGLLTLLLVRFPDKLFRRRDETFARAVAGGWRYLMRRRPLKIMIVYFTVVNYLFMLALVVSTPMVLAFDSATGLGVVTAASGLGAALGSAVMVAWGGTRRRALGMVGFVIGMGVGVAVMGLRPSIPVIAVGAALWYASLSMVNAHWIAMIQLKVGLELQGRVLAMNQMMAVAMTPLAFVTAPYLAEAFTPLLAANGPLADSAGAVLGEGAGRGMGLLLVICGAALAVIGAAGLRYRPLSRMEDDLPNAVTGAEIADDLDEVQAEADRSLTPTSTTRLVKST</sequence>
<dbReference type="Pfam" id="PF07690">
    <property type="entry name" value="MFS_1"/>
    <property type="match status" value="1"/>
</dbReference>
<feature type="transmembrane region" description="Helical" evidence="2">
    <location>
        <begin position="1397"/>
        <end position="1415"/>
    </location>
</feature>
<dbReference type="Gene3D" id="1.20.1250.20">
    <property type="entry name" value="MFS general substrate transporter like domains"/>
    <property type="match status" value="1"/>
</dbReference>
<dbReference type="InterPro" id="IPR025110">
    <property type="entry name" value="AMP-bd_C"/>
</dbReference>
<keyword evidence="9" id="KW-1185">Reference proteome</keyword>
<dbReference type="InterPro" id="IPR042099">
    <property type="entry name" value="ANL_N_sf"/>
</dbReference>
<dbReference type="SUPFAM" id="SSF56801">
    <property type="entry name" value="Acetyl-CoA synthetase-like"/>
    <property type="match status" value="1"/>
</dbReference>
<dbReference type="Pfam" id="PF00668">
    <property type="entry name" value="Condensation"/>
    <property type="match status" value="1"/>
</dbReference>
<evidence type="ECO:0000259" key="4">
    <source>
        <dbReference type="Pfam" id="PF00550"/>
    </source>
</evidence>
<dbReference type="Gene3D" id="3.30.559.30">
    <property type="entry name" value="Nonribosomal peptide synthetase, condensation domain"/>
    <property type="match status" value="1"/>
</dbReference>
<dbReference type="CDD" id="cd05930">
    <property type="entry name" value="A_NRPS"/>
    <property type="match status" value="1"/>
</dbReference>
<feature type="transmembrane region" description="Helical" evidence="2">
    <location>
        <begin position="1548"/>
        <end position="1569"/>
    </location>
</feature>
<feature type="transmembrane region" description="Helical" evidence="2">
    <location>
        <begin position="1464"/>
        <end position="1483"/>
    </location>
</feature>
<dbReference type="InterPro" id="IPR011701">
    <property type="entry name" value="MFS"/>
</dbReference>
<evidence type="ECO:0000259" key="5">
    <source>
        <dbReference type="Pfam" id="PF00668"/>
    </source>
</evidence>
<feature type="domain" description="AMP-binding enzyme C-terminal" evidence="7">
    <location>
        <begin position="874"/>
        <end position="942"/>
    </location>
</feature>
<dbReference type="Pfam" id="PF00550">
    <property type="entry name" value="PP-binding"/>
    <property type="match status" value="1"/>
</dbReference>
<dbReference type="GO" id="GO:0031177">
    <property type="term" value="F:phosphopantetheine binding"/>
    <property type="evidence" value="ECO:0007669"/>
    <property type="project" value="TreeGrafter"/>
</dbReference>
<dbReference type="Gene3D" id="3.30.300.30">
    <property type="match status" value="1"/>
</dbReference>
<gene>
    <name evidence="8" type="ORF">Rhe02_10140</name>
</gene>
<dbReference type="GO" id="GO:0008610">
    <property type="term" value="P:lipid biosynthetic process"/>
    <property type="evidence" value="ECO:0007669"/>
    <property type="project" value="UniProtKB-ARBA"/>
</dbReference>
<dbReference type="GO" id="GO:0005829">
    <property type="term" value="C:cytosol"/>
    <property type="evidence" value="ECO:0007669"/>
    <property type="project" value="TreeGrafter"/>
</dbReference>
<dbReference type="FunFam" id="3.40.50.980:FF:000001">
    <property type="entry name" value="Non-ribosomal peptide synthetase"/>
    <property type="match status" value="1"/>
</dbReference>
<feature type="transmembrane region" description="Helical" evidence="2">
    <location>
        <begin position="1601"/>
        <end position="1622"/>
    </location>
</feature>
<feature type="domain" description="Condensation" evidence="5">
    <location>
        <begin position="36"/>
        <end position="449"/>
    </location>
</feature>
<feature type="transmembrane region" description="Helical" evidence="2">
    <location>
        <begin position="1338"/>
        <end position="1359"/>
    </location>
</feature>
<keyword evidence="2" id="KW-0812">Transmembrane</keyword>
<evidence type="ECO:0008006" key="10">
    <source>
        <dbReference type="Google" id="ProtNLM"/>
    </source>
</evidence>
<dbReference type="GO" id="GO:0022857">
    <property type="term" value="F:transmembrane transporter activity"/>
    <property type="evidence" value="ECO:0007669"/>
    <property type="project" value="InterPro"/>
</dbReference>
<dbReference type="PANTHER" id="PTHR45527:SF1">
    <property type="entry name" value="FATTY ACID SYNTHASE"/>
    <property type="match status" value="1"/>
</dbReference>
<dbReference type="GO" id="GO:0047527">
    <property type="term" value="F:2,3-dihydroxybenzoate-serine ligase activity"/>
    <property type="evidence" value="ECO:0007669"/>
    <property type="project" value="TreeGrafter"/>
</dbReference>
<dbReference type="SUPFAM" id="SSF53474">
    <property type="entry name" value="alpha/beta-Hydrolases"/>
    <property type="match status" value="1"/>
</dbReference>
<dbReference type="CDD" id="cd19531">
    <property type="entry name" value="LCL_NRPS-like"/>
    <property type="match status" value="1"/>
</dbReference>
<dbReference type="EMBL" id="BONY01000005">
    <property type="protein sequence ID" value="GIH02947.1"/>
    <property type="molecule type" value="Genomic_DNA"/>
</dbReference>
<dbReference type="InterPro" id="IPR029058">
    <property type="entry name" value="AB_hydrolase_fold"/>
</dbReference>
<dbReference type="SUPFAM" id="SSF103473">
    <property type="entry name" value="MFS general substrate transporter"/>
    <property type="match status" value="1"/>
</dbReference>
<comment type="cofactor">
    <cofactor evidence="1">
        <name>pantetheine 4'-phosphate</name>
        <dbReference type="ChEBI" id="CHEBI:47942"/>
    </cofactor>
</comment>
<dbReference type="Proteomes" id="UP000612899">
    <property type="component" value="Unassembled WGS sequence"/>
</dbReference>
<proteinExistence type="predicted"/>
<dbReference type="InterPro" id="IPR023213">
    <property type="entry name" value="CAT-like_dom_sf"/>
</dbReference>
<dbReference type="Pfam" id="PF00975">
    <property type="entry name" value="Thioesterase"/>
    <property type="match status" value="1"/>
</dbReference>
<dbReference type="PROSITE" id="PS00455">
    <property type="entry name" value="AMP_BINDING"/>
    <property type="match status" value="1"/>
</dbReference>
<feature type="transmembrane region" description="Helical" evidence="2">
    <location>
        <begin position="1643"/>
        <end position="1667"/>
    </location>
</feature>
<dbReference type="GO" id="GO:0009366">
    <property type="term" value="C:enterobactin synthetase complex"/>
    <property type="evidence" value="ECO:0007669"/>
    <property type="project" value="TreeGrafter"/>
</dbReference>
<dbReference type="InterPro" id="IPR000873">
    <property type="entry name" value="AMP-dep_synth/lig_dom"/>
</dbReference>